<evidence type="ECO:0000313" key="5">
    <source>
        <dbReference type="EnsemblMetazoa" id="HelroP89733"/>
    </source>
</evidence>
<dbReference type="Pfam" id="PF13927">
    <property type="entry name" value="Ig_3"/>
    <property type="match status" value="1"/>
</dbReference>
<keyword evidence="2" id="KW-1015">Disulfide bond</keyword>
<evidence type="ECO:0000313" key="4">
    <source>
        <dbReference type="EMBL" id="ESN92267.1"/>
    </source>
</evidence>
<dbReference type="HOGENOM" id="CLU_027228_1_0_1"/>
<reference evidence="6" key="1">
    <citation type="submission" date="2012-12" db="EMBL/GenBank/DDBJ databases">
        <authorList>
            <person name="Hellsten U."/>
            <person name="Grimwood J."/>
            <person name="Chapman J.A."/>
            <person name="Shapiro H."/>
            <person name="Aerts A."/>
            <person name="Otillar R.P."/>
            <person name="Terry A.Y."/>
            <person name="Boore J.L."/>
            <person name="Simakov O."/>
            <person name="Marletaz F."/>
            <person name="Cho S.-J."/>
            <person name="Edsinger-Gonzales E."/>
            <person name="Havlak P."/>
            <person name="Kuo D.-H."/>
            <person name="Larsson T."/>
            <person name="Lv J."/>
            <person name="Arendt D."/>
            <person name="Savage R."/>
            <person name="Osoegawa K."/>
            <person name="de Jong P."/>
            <person name="Lindberg D.R."/>
            <person name="Seaver E.C."/>
            <person name="Weisblat D.A."/>
            <person name="Putnam N.H."/>
            <person name="Grigoriev I.V."/>
            <person name="Rokhsar D.S."/>
        </authorList>
    </citation>
    <scope>NUCLEOTIDE SEQUENCE</scope>
</reference>
<feature type="domain" description="Ig-like" evidence="3">
    <location>
        <begin position="128"/>
        <end position="223"/>
    </location>
</feature>
<dbReference type="EMBL" id="AMQM01007684">
    <property type="status" value="NOT_ANNOTATED_CDS"/>
    <property type="molecule type" value="Genomic_DNA"/>
</dbReference>
<evidence type="ECO:0000259" key="3">
    <source>
        <dbReference type="PROSITE" id="PS50835"/>
    </source>
</evidence>
<accession>T1G7G8</accession>
<dbReference type="InterPro" id="IPR013783">
    <property type="entry name" value="Ig-like_fold"/>
</dbReference>
<reference evidence="5" key="3">
    <citation type="submission" date="2015-06" db="UniProtKB">
        <authorList>
            <consortium name="EnsemblMetazoa"/>
        </authorList>
    </citation>
    <scope>IDENTIFICATION</scope>
</reference>
<dbReference type="SUPFAM" id="SSF48726">
    <property type="entry name" value="Immunoglobulin"/>
    <property type="match status" value="2"/>
</dbReference>
<dbReference type="RefSeq" id="XP_009029615.1">
    <property type="nucleotide sequence ID" value="XM_009031367.1"/>
</dbReference>
<evidence type="ECO:0000313" key="6">
    <source>
        <dbReference type="Proteomes" id="UP000015101"/>
    </source>
</evidence>
<dbReference type="STRING" id="6412.T1G7G8"/>
<dbReference type="AlphaFoldDB" id="T1G7G8"/>
<dbReference type="Pfam" id="PF07679">
    <property type="entry name" value="I-set"/>
    <property type="match status" value="1"/>
</dbReference>
<dbReference type="InterPro" id="IPR013098">
    <property type="entry name" value="Ig_I-set"/>
</dbReference>
<name>T1G7G8_HELRO</name>
<protein>
    <recommendedName>
        <fullName evidence="3">Ig-like domain-containing protein</fullName>
    </recommendedName>
</protein>
<dbReference type="Proteomes" id="UP000015101">
    <property type="component" value="Unassembled WGS sequence"/>
</dbReference>
<dbReference type="GeneID" id="20217015"/>
<dbReference type="InterPro" id="IPR036179">
    <property type="entry name" value="Ig-like_dom_sf"/>
</dbReference>
<dbReference type="InParanoid" id="T1G7G8"/>
<dbReference type="InterPro" id="IPR050958">
    <property type="entry name" value="Cell_Adh-Cytoskel_Orgn"/>
</dbReference>
<keyword evidence="6" id="KW-1185">Reference proteome</keyword>
<gene>
    <name evidence="5" type="primary">20217015</name>
    <name evidence="4" type="ORF">HELRODRAFT_89733</name>
</gene>
<dbReference type="EnsemblMetazoa" id="HelroT89733">
    <property type="protein sequence ID" value="HelroP89733"/>
    <property type="gene ID" value="HelroG89733"/>
</dbReference>
<sequence length="224" mass="25011">KIRDITEEDKGIYHCTVNTSPIKHKVVTLHVKVPARINHETSSNDTTIREGDTTSLFCNATGTPEPQIKWKFIPSDPAKRGQTINSTGSMLIISNATRDLDGKYECTAENLPNSQAVKRIKLTVQFPPEIFLSTKKLGQTIGRETILECKVRANPHLMNVWMKVGNGTTITPTDRLKVDIFQQSGPEILLSLRIRDLKQTDYGPYDCIAENNLGIANDTMILYG</sequence>
<dbReference type="EMBL" id="KB097656">
    <property type="protein sequence ID" value="ESN92267.1"/>
    <property type="molecule type" value="Genomic_DNA"/>
</dbReference>
<dbReference type="OrthoDB" id="10012075at2759"/>
<dbReference type="PANTHER" id="PTHR45080">
    <property type="entry name" value="CONTACTIN 5"/>
    <property type="match status" value="1"/>
</dbReference>
<proteinExistence type="predicted"/>
<dbReference type="InterPro" id="IPR003598">
    <property type="entry name" value="Ig_sub2"/>
</dbReference>
<dbReference type="CTD" id="20217015"/>
<organism evidence="5 6">
    <name type="scientific">Helobdella robusta</name>
    <name type="common">Californian leech</name>
    <dbReference type="NCBI Taxonomy" id="6412"/>
    <lineage>
        <taxon>Eukaryota</taxon>
        <taxon>Metazoa</taxon>
        <taxon>Spiralia</taxon>
        <taxon>Lophotrochozoa</taxon>
        <taxon>Annelida</taxon>
        <taxon>Clitellata</taxon>
        <taxon>Hirudinea</taxon>
        <taxon>Rhynchobdellida</taxon>
        <taxon>Glossiphoniidae</taxon>
        <taxon>Helobdella</taxon>
    </lineage>
</organism>
<reference evidence="4 6" key="2">
    <citation type="journal article" date="2013" name="Nature">
        <title>Insights into bilaterian evolution from three spiralian genomes.</title>
        <authorList>
            <person name="Simakov O."/>
            <person name="Marletaz F."/>
            <person name="Cho S.J."/>
            <person name="Edsinger-Gonzales E."/>
            <person name="Havlak P."/>
            <person name="Hellsten U."/>
            <person name="Kuo D.H."/>
            <person name="Larsson T."/>
            <person name="Lv J."/>
            <person name="Arendt D."/>
            <person name="Savage R."/>
            <person name="Osoegawa K."/>
            <person name="de Jong P."/>
            <person name="Grimwood J."/>
            <person name="Chapman J.A."/>
            <person name="Shapiro H."/>
            <person name="Aerts A."/>
            <person name="Otillar R.P."/>
            <person name="Terry A.Y."/>
            <person name="Boore J.L."/>
            <person name="Grigoriev I.V."/>
            <person name="Lindberg D.R."/>
            <person name="Seaver E.C."/>
            <person name="Weisblat D.A."/>
            <person name="Putnam N.H."/>
            <person name="Rokhsar D.S."/>
        </authorList>
    </citation>
    <scope>NUCLEOTIDE SEQUENCE</scope>
</reference>
<dbReference type="InterPro" id="IPR007110">
    <property type="entry name" value="Ig-like_dom"/>
</dbReference>
<dbReference type="InterPro" id="IPR003599">
    <property type="entry name" value="Ig_sub"/>
</dbReference>
<evidence type="ECO:0000256" key="2">
    <source>
        <dbReference type="ARBA" id="ARBA00023157"/>
    </source>
</evidence>
<dbReference type="Gene3D" id="2.60.40.10">
    <property type="entry name" value="Immunoglobulins"/>
    <property type="match status" value="3"/>
</dbReference>
<dbReference type="KEGG" id="hro:HELRODRAFT_89733"/>
<dbReference type="SMART" id="SM00408">
    <property type="entry name" value="IGc2"/>
    <property type="match status" value="2"/>
</dbReference>
<dbReference type="OMA" id="NYLCIAD"/>
<dbReference type="PROSITE" id="PS50835">
    <property type="entry name" value="IG_LIKE"/>
    <property type="match status" value="2"/>
</dbReference>
<keyword evidence="1" id="KW-0732">Signal</keyword>
<dbReference type="PANTHER" id="PTHR45080:SF8">
    <property type="entry name" value="IG-LIKE DOMAIN-CONTAINING PROTEIN"/>
    <property type="match status" value="1"/>
</dbReference>
<dbReference type="SMART" id="SM00409">
    <property type="entry name" value="IG"/>
    <property type="match status" value="2"/>
</dbReference>
<evidence type="ECO:0000256" key="1">
    <source>
        <dbReference type="ARBA" id="ARBA00022729"/>
    </source>
</evidence>
<dbReference type="eggNOG" id="KOG3510">
    <property type="taxonomic scope" value="Eukaryota"/>
</dbReference>
<feature type="domain" description="Ig-like" evidence="3">
    <location>
        <begin position="34"/>
        <end position="123"/>
    </location>
</feature>